<dbReference type="RefSeq" id="WP_213361482.1">
    <property type="nucleotide sequence ID" value="NZ_BSFM01000016.1"/>
</dbReference>
<reference evidence="3" key="1">
    <citation type="journal article" date="2014" name="Int. J. Syst. Evol. Microbiol.">
        <title>Complete genome sequence of Corynebacterium casei LMG S-19264T (=DSM 44701T), isolated from a smear-ripened cheese.</title>
        <authorList>
            <consortium name="US DOE Joint Genome Institute (JGI-PGF)"/>
            <person name="Walter F."/>
            <person name="Albersmeier A."/>
            <person name="Kalinowski J."/>
            <person name="Ruckert C."/>
        </authorList>
    </citation>
    <scope>NUCLEOTIDE SEQUENCE</scope>
    <source>
        <strain evidence="3">VKM B-2789</strain>
    </source>
</reference>
<protein>
    <submittedName>
        <fullName evidence="3">Lipoprotein</fullName>
    </submittedName>
</protein>
<keyword evidence="3" id="KW-0449">Lipoprotein</keyword>
<gene>
    <name evidence="3" type="ORF">GCM10017653_35250</name>
</gene>
<comment type="caution">
    <text evidence="3">The sequence shown here is derived from an EMBL/GenBank/DDBJ whole genome shotgun (WGS) entry which is preliminary data.</text>
</comment>
<dbReference type="AlphaFoldDB" id="A0A9W6JX24"/>
<feature type="domain" description="DUF4394" evidence="2">
    <location>
        <begin position="35"/>
        <end position="255"/>
    </location>
</feature>
<dbReference type="Pfam" id="PF14339">
    <property type="entry name" value="DUF4394"/>
    <property type="match status" value="1"/>
</dbReference>
<feature type="signal peptide" evidence="1">
    <location>
        <begin position="1"/>
        <end position="22"/>
    </location>
</feature>
<organism evidence="3 4">
    <name type="scientific">Ancylobacter defluvii</name>
    <dbReference type="NCBI Taxonomy" id="1282440"/>
    <lineage>
        <taxon>Bacteria</taxon>
        <taxon>Pseudomonadati</taxon>
        <taxon>Pseudomonadota</taxon>
        <taxon>Alphaproteobacteria</taxon>
        <taxon>Hyphomicrobiales</taxon>
        <taxon>Xanthobacteraceae</taxon>
        <taxon>Ancylobacter</taxon>
    </lineage>
</organism>
<proteinExistence type="predicted"/>
<dbReference type="InterPro" id="IPR011047">
    <property type="entry name" value="Quinoprotein_ADH-like_sf"/>
</dbReference>
<evidence type="ECO:0000259" key="2">
    <source>
        <dbReference type="Pfam" id="PF14339"/>
    </source>
</evidence>
<accession>A0A9W6JX24</accession>
<sequence>MTNSMAALTIAGFLASAGAAQAQTVIALMDGNMLAPIDAKALTVGPAMKVSGVDARLLGIDVRPADGMLYGLFDDGTVAVIDTATAKATAKSKLSTMLPANTGATVDFNPVADRLRVIGRDGTNLRANVDDGKVTTDGRLKFAETDMHKGETPNIVAGGYTNSVKGAKETALYNIDATIGGLVKQAPPNDGILNAVGKLGVTAGNHAFDVVMVDAAASEGWLVADGTLYRVDLAKGTASAVGKIAGVNGAVHDIAVLPAK</sequence>
<evidence type="ECO:0000313" key="4">
    <source>
        <dbReference type="Proteomes" id="UP001143330"/>
    </source>
</evidence>
<dbReference type="EMBL" id="BSFM01000016">
    <property type="protein sequence ID" value="GLK85455.1"/>
    <property type="molecule type" value="Genomic_DNA"/>
</dbReference>
<keyword evidence="4" id="KW-1185">Reference proteome</keyword>
<dbReference type="InterPro" id="IPR025507">
    <property type="entry name" value="DUF4394"/>
</dbReference>
<dbReference type="Proteomes" id="UP001143330">
    <property type="component" value="Unassembled WGS sequence"/>
</dbReference>
<evidence type="ECO:0000313" key="3">
    <source>
        <dbReference type="EMBL" id="GLK85455.1"/>
    </source>
</evidence>
<evidence type="ECO:0000256" key="1">
    <source>
        <dbReference type="SAM" id="SignalP"/>
    </source>
</evidence>
<feature type="chain" id="PRO_5040884137" evidence="1">
    <location>
        <begin position="23"/>
        <end position="260"/>
    </location>
</feature>
<dbReference type="InterPro" id="IPR015943">
    <property type="entry name" value="WD40/YVTN_repeat-like_dom_sf"/>
</dbReference>
<reference evidence="3" key="2">
    <citation type="submission" date="2023-01" db="EMBL/GenBank/DDBJ databases">
        <authorList>
            <person name="Sun Q."/>
            <person name="Evtushenko L."/>
        </authorList>
    </citation>
    <scope>NUCLEOTIDE SEQUENCE</scope>
    <source>
        <strain evidence="3">VKM B-2789</strain>
    </source>
</reference>
<dbReference type="SUPFAM" id="SSF50998">
    <property type="entry name" value="Quinoprotein alcohol dehydrogenase-like"/>
    <property type="match status" value="1"/>
</dbReference>
<name>A0A9W6JX24_9HYPH</name>
<dbReference type="Gene3D" id="2.130.10.10">
    <property type="entry name" value="YVTN repeat-like/Quinoprotein amine dehydrogenase"/>
    <property type="match status" value="1"/>
</dbReference>
<keyword evidence="1" id="KW-0732">Signal</keyword>